<keyword evidence="3" id="KW-1185">Reference proteome</keyword>
<feature type="region of interest" description="Disordered" evidence="1">
    <location>
        <begin position="1"/>
        <end position="39"/>
    </location>
</feature>
<dbReference type="EMBL" id="OW240914">
    <property type="protein sequence ID" value="CAH2277290.1"/>
    <property type="molecule type" value="Genomic_DNA"/>
</dbReference>
<evidence type="ECO:0000313" key="3">
    <source>
        <dbReference type="Proteomes" id="UP001295444"/>
    </source>
</evidence>
<feature type="region of interest" description="Disordered" evidence="1">
    <location>
        <begin position="130"/>
        <end position="157"/>
    </location>
</feature>
<sequence length="157" mass="17978">MAPSKQLKITDLKRSAKKDRFKQMQDGDESMVNSPSSEGLAEIDLAPLSPKDAPVTNKSLHLMLQDLKPSLREDYRQITMDLWKDIGDIGSQTSHLETKAEELCMEHNEVADRLQQLEEDHHTLKHKLADMENRSQRNNARFHGITDCPPRRLTAIH</sequence>
<evidence type="ECO:0000256" key="1">
    <source>
        <dbReference type="SAM" id="MobiDB-lite"/>
    </source>
</evidence>
<gene>
    <name evidence="2" type="ORF">PECUL_23A042212</name>
</gene>
<dbReference type="AlphaFoldDB" id="A0AAD1W1Y2"/>
<organism evidence="2 3">
    <name type="scientific">Pelobates cultripes</name>
    <name type="common">Western spadefoot toad</name>
    <dbReference type="NCBI Taxonomy" id="61616"/>
    <lineage>
        <taxon>Eukaryota</taxon>
        <taxon>Metazoa</taxon>
        <taxon>Chordata</taxon>
        <taxon>Craniata</taxon>
        <taxon>Vertebrata</taxon>
        <taxon>Euteleostomi</taxon>
        <taxon>Amphibia</taxon>
        <taxon>Batrachia</taxon>
        <taxon>Anura</taxon>
        <taxon>Pelobatoidea</taxon>
        <taxon>Pelobatidae</taxon>
        <taxon>Pelobates</taxon>
    </lineage>
</organism>
<evidence type="ECO:0000313" key="2">
    <source>
        <dbReference type="EMBL" id="CAH2277290.1"/>
    </source>
</evidence>
<protein>
    <submittedName>
        <fullName evidence="2">Uncharacterized protein</fullName>
    </submittedName>
</protein>
<proteinExistence type="predicted"/>
<reference evidence="2" key="1">
    <citation type="submission" date="2022-03" db="EMBL/GenBank/DDBJ databases">
        <authorList>
            <person name="Alioto T."/>
            <person name="Alioto T."/>
            <person name="Gomez Garrido J."/>
        </authorList>
    </citation>
    <scope>NUCLEOTIDE SEQUENCE</scope>
</reference>
<name>A0AAD1W1Y2_PELCU</name>
<accession>A0AAD1W1Y2</accession>
<dbReference type="Proteomes" id="UP001295444">
    <property type="component" value="Chromosome 03"/>
</dbReference>